<organism evidence="3 4">
    <name type="scientific">Sphingobacterium mizutaii</name>
    <dbReference type="NCBI Taxonomy" id="1010"/>
    <lineage>
        <taxon>Bacteria</taxon>
        <taxon>Pseudomonadati</taxon>
        <taxon>Bacteroidota</taxon>
        <taxon>Sphingobacteriia</taxon>
        <taxon>Sphingobacteriales</taxon>
        <taxon>Sphingobacteriaceae</taxon>
        <taxon>Sphingobacterium</taxon>
    </lineage>
</organism>
<gene>
    <name evidence="3" type="primary">yvaA</name>
    <name evidence="3" type="ORF">SAMEA4412673_01413</name>
</gene>
<reference evidence="3 4" key="1">
    <citation type="submission" date="2017-06" db="EMBL/GenBank/DDBJ databases">
        <authorList>
            <consortium name="Pathogen Informatics"/>
        </authorList>
    </citation>
    <scope>NUCLEOTIDE SEQUENCE [LARGE SCALE GENOMIC DNA]</scope>
    <source>
        <strain evidence="3 4">NCTC12149</strain>
    </source>
</reference>
<dbReference type="KEGG" id="smiz:4412673_01413"/>
<dbReference type="SUPFAM" id="SSF55347">
    <property type="entry name" value="Glyceraldehyde-3-phosphate dehydrogenase-like, C-terminal domain"/>
    <property type="match status" value="1"/>
</dbReference>
<dbReference type="InterPro" id="IPR051317">
    <property type="entry name" value="Gfo/Idh/MocA_oxidoreduct"/>
</dbReference>
<accession>A0AAJ5BZQ7</accession>
<dbReference type="InterPro" id="IPR036291">
    <property type="entry name" value="NAD(P)-bd_dom_sf"/>
</dbReference>
<dbReference type="PANTHER" id="PTHR43708:SF3">
    <property type="entry name" value="OXIDOREDUCTASE"/>
    <property type="match status" value="1"/>
</dbReference>
<evidence type="ECO:0000259" key="2">
    <source>
        <dbReference type="Pfam" id="PF22725"/>
    </source>
</evidence>
<dbReference type="GO" id="GO:0016491">
    <property type="term" value="F:oxidoreductase activity"/>
    <property type="evidence" value="ECO:0007669"/>
    <property type="project" value="UniProtKB-KW"/>
</dbReference>
<dbReference type="PANTHER" id="PTHR43708">
    <property type="entry name" value="CONSERVED EXPRESSED OXIDOREDUCTASE (EUROFUNG)"/>
    <property type="match status" value="1"/>
</dbReference>
<evidence type="ECO:0000313" key="3">
    <source>
        <dbReference type="EMBL" id="SNV47755.1"/>
    </source>
</evidence>
<evidence type="ECO:0000259" key="1">
    <source>
        <dbReference type="Pfam" id="PF01408"/>
    </source>
</evidence>
<protein>
    <submittedName>
        <fullName evidence="3">Uncharacterized oxidoreductase yvaA</fullName>
        <ecNumber evidence="3">1.-.-.-</ecNumber>
    </submittedName>
</protein>
<dbReference type="EC" id="1.-.-.-" evidence="3"/>
<dbReference type="Pfam" id="PF01408">
    <property type="entry name" value="GFO_IDH_MocA"/>
    <property type="match status" value="1"/>
</dbReference>
<feature type="domain" description="Gfo/Idh/MocA-like oxidoreductase N-terminal" evidence="1">
    <location>
        <begin position="6"/>
        <end position="137"/>
    </location>
</feature>
<dbReference type="InterPro" id="IPR000683">
    <property type="entry name" value="Gfo/Idh/MocA-like_OxRdtase_N"/>
</dbReference>
<sequence>MENRKLRMGMIGGGQGSFIGAVHRSAALLDGKIDLVCGAFSSRPEVSAQSGKDLALPADRVYSSFQEMIEKEMELPADVRMDFVSIVTPNHAHFEPAVLALRNGFHVVIDKPVTFTLDEAKALAKVVEETGLMLALTHTYVGYPMVKQAKDLVEKGLIGKIRKIFVEYPQGWLTKGIENTGSVQAAWRTDPARSGKSGCMGDIGTHAAHLAEHISGLKITHLCANLNIYGTDRVIDDDGDVLLKFEDGATGVLSASQVATGEENALKIRIYGEKAGLEWRQEEPNSLFVKWDNQPIQIYRTGGNQVYSMCQATGAFTRTPTGHPEGYIEAFANIYQSFAARLLQKITGDSSEIAFPAYPNIEEGIRGMLFIDRVLESNQSEAKWTAF</sequence>
<name>A0AAJ5BZQ7_9SPHI</name>
<dbReference type="GO" id="GO:0000166">
    <property type="term" value="F:nucleotide binding"/>
    <property type="evidence" value="ECO:0007669"/>
    <property type="project" value="InterPro"/>
</dbReference>
<dbReference type="Gene3D" id="3.40.50.720">
    <property type="entry name" value="NAD(P)-binding Rossmann-like Domain"/>
    <property type="match status" value="1"/>
</dbReference>
<dbReference type="Pfam" id="PF22725">
    <property type="entry name" value="GFO_IDH_MocA_C3"/>
    <property type="match status" value="1"/>
</dbReference>
<feature type="domain" description="GFO/IDH/MocA-like oxidoreductase" evidence="2">
    <location>
        <begin position="146"/>
        <end position="277"/>
    </location>
</feature>
<dbReference type="InterPro" id="IPR055170">
    <property type="entry name" value="GFO_IDH_MocA-like_dom"/>
</dbReference>
<dbReference type="EMBL" id="LT906468">
    <property type="protein sequence ID" value="SNV47755.1"/>
    <property type="molecule type" value="Genomic_DNA"/>
</dbReference>
<keyword evidence="3" id="KW-0560">Oxidoreductase</keyword>
<dbReference type="RefSeq" id="WP_169918983.1">
    <property type="nucleotide sequence ID" value="NZ_FNGK01000001.1"/>
</dbReference>
<dbReference type="Proteomes" id="UP000215355">
    <property type="component" value="Chromosome 1"/>
</dbReference>
<dbReference type="Gene3D" id="3.30.360.10">
    <property type="entry name" value="Dihydrodipicolinate Reductase, domain 2"/>
    <property type="match status" value="1"/>
</dbReference>
<evidence type="ECO:0000313" key="4">
    <source>
        <dbReference type="Proteomes" id="UP000215355"/>
    </source>
</evidence>
<dbReference type="AlphaFoldDB" id="A0AAJ5BZQ7"/>
<proteinExistence type="predicted"/>
<dbReference type="SUPFAM" id="SSF51735">
    <property type="entry name" value="NAD(P)-binding Rossmann-fold domains"/>
    <property type="match status" value="1"/>
</dbReference>